<dbReference type="PANTHER" id="PTHR13754:SF13">
    <property type="entry name" value="METALLO-BETA-LACTAMASE SUPERFAMILY PROTEIN (AFU_ORTHOLOGUE AFUA_3G07630)"/>
    <property type="match status" value="1"/>
</dbReference>
<dbReference type="GO" id="GO:0016740">
    <property type="term" value="F:transferase activity"/>
    <property type="evidence" value="ECO:0007669"/>
    <property type="project" value="TreeGrafter"/>
</dbReference>
<dbReference type="EMBL" id="BNCO01000010">
    <property type="protein sequence ID" value="GIL51129.1"/>
    <property type="molecule type" value="Genomic_DNA"/>
</dbReference>
<evidence type="ECO:0000313" key="2">
    <source>
        <dbReference type="EMBL" id="GIL51129.1"/>
    </source>
</evidence>
<organism evidence="2 3">
    <name type="scientific">Volvox africanus</name>
    <dbReference type="NCBI Taxonomy" id="51714"/>
    <lineage>
        <taxon>Eukaryota</taxon>
        <taxon>Viridiplantae</taxon>
        <taxon>Chlorophyta</taxon>
        <taxon>core chlorophytes</taxon>
        <taxon>Chlorophyceae</taxon>
        <taxon>CS clade</taxon>
        <taxon>Chlamydomonadales</taxon>
        <taxon>Volvocaceae</taxon>
        <taxon>Volvox</taxon>
    </lineage>
</organism>
<feature type="non-terminal residue" evidence="2">
    <location>
        <position position="489"/>
    </location>
</feature>
<name>A0A8J4B098_9CHLO</name>
<evidence type="ECO:0000259" key="1">
    <source>
        <dbReference type="Pfam" id="PF00753"/>
    </source>
</evidence>
<feature type="domain" description="Metallo-beta-lactamase" evidence="1">
    <location>
        <begin position="201"/>
        <end position="290"/>
    </location>
</feature>
<keyword evidence="3" id="KW-1185">Reference proteome</keyword>
<dbReference type="InterPro" id="IPR041712">
    <property type="entry name" value="DHPS-like_MBL-fold"/>
</dbReference>
<dbReference type="InterPro" id="IPR052926">
    <property type="entry name" value="Metallo-beta-lactamase_dom"/>
</dbReference>
<reference evidence="2" key="1">
    <citation type="journal article" date="2021" name="Proc. Natl. Acad. Sci. U.S.A.">
        <title>Three genomes in the algal genus Volvox reveal the fate of a haploid sex-determining region after a transition to homothallism.</title>
        <authorList>
            <person name="Yamamoto K."/>
            <person name="Hamaji T."/>
            <person name="Kawai-Toyooka H."/>
            <person name="Matsuzaki R."/>
            <person name="Takahashi F."/>
            <person name="Nishimura Y."/>
            <person name="Kawachi M."/>
            <person name="Noguchi H."/>
            <person name="Minakuchi Y."/>
            <person name="Umen J.G."/>
            <person name="Toyoda A."/>
            <person name="Nozaki H."/>
        </authorList>
    </citation>
    <scope>NUCLEOTIDE SEQUENCE</scope>
    <source>
        <strain evidence="2">NIES-3780</strain>
    </source>
</reference>
<comment type="caution">
    <text evidence="2">The sequence shown here is derived from an EMBL/GenBank/DDBJ whole genome shotgun (WGS) entry which is preliminary data.</text>
</comment>
<accession>A0A8J4B098</accession>
<sequence length="489" mass="53261">LDLNFIITVSRVVILVKRKVPRSRRYYFFLPSDPLIHESPISTHFTHFTRLPCRTLTSYDLPIFHGSFVPEGIKVTCRKRNNKQPHANLRRIPGVGEMSELDPQEIAIARAAWSRLRAVERLTVTVIVDNETDGLSSPCACCDPSLDPNTSTPYQSEFTWATHQVASGKWPDLDFRRSLLAGHGLSLLLSVTTSDGSVHRLLFDGGPREDLWSINAERLGVDLAGVGAAVLSHWHVDHSVGLLAVARAASAARATNPDQPEAELPPGPEPVMEPFVFDLHPARPARRGLLLGSSQKPVPFNVDPTLEQLSLPGCRVELHASPHTLLGNCFFVSGSIPRLTSFETGQPGHATLGADGKWHLDPYIMEERYLAVRVRGRGVVVFSGCSHAGIVNVVQNVKEVSSEHVFGVVGGLHLAGSKMEVRIPETVAALREIDPDRVFGGHCTGRRAKAALVAAFPDRFQPLSVGGTYTFLAAPLGEEQKAEAAVEGQ</sequence>
<dbReference type="InterPro" id="IPR036866">
    <property type="entry name" value="RibonucZ/Hydroxyglut_hydro"/>
</dbReference>
<dbReference type="PANTHER" id="PTHR13754">
    <property type="entry name" value="METALLO-BETA-LACTAMASE SUPERFAMILY PROTEIN"/>
    <property type="match status" value="1"/>
</dbReference>
<dbReference type="AlphaFoldDB" id="A0A8J4B098"/>
<evidence type="ECO:0000313" key="3">
    <source>
        <dbReference type="Proteomes" id="UP000747399"/>
    </source>
</evidence>
<gene>
    <name evidence="2" type="ORF">Vafri_7150</name>
</gene>
<protein>
    <recommendedName>
        <fullName evidence="1">Metallo-beta-lactamase domain-containing protein</fullName>
    </recommendedName>
</protein>
<dbReference type="SUPFAM" id="SSF56281">
    <property type="entry name" value="Metallo-hydrolase/oxidoreductase"/>
    <property type="match status" value="1"/>
</dbReference>
<dbReference type="CDD" id="cd07713">
    <property type="entry name" value="DHPS-like_MBL-fold"/>
    <property type="match status" value="1"/>
</dbReference>
<dbReference type="Gene3D" id="3.60.15.10">
    <property type="entry name" value="Ribonuclease Z/Hydroxyacylglutathione hydrolase-like"/>
    <property type="match status" value="1"/>
</dbReference>
<dbReference type="Proteomes" id="UP000747399">
    <property type="component" value="Unassembled WGS sequence"/>
</dbReference>
<proteinExistence type="predicted"/>
<dbReference type="Pfam" id="PF00753">
    <property type="entry name" value="Lactamase_B"/>
    <property type="match status" value="1"/>
</dbReference>
<dbReference type="InterPro" id="IPR001279">
    <property type="entry name" value="Metallo-B-lactamas"/>
</dbReference>